<gene>
    <name evidence="4" type="primary">LOC108562711</name>
</gene>
<evidence type="ECO:0000313" key="4">
    <source>
        <dbReference type="RefSeq" id="XP_017776609.1"/>
    </source>
</evidence>
<name>A0ABM1MPV9_NICVS</name>
<keyword evidence="3" id="KW-1185">Reference proteome</keyword>
<feature type="region of interest" description="Disordered" evidence="1">
    <location>
        <begin position="48"/>
        <end position="93"/>
    </location>
</feature>
<proteinExistence type="predicted"/>
<dbReference type="RefSeq" id="XP_017776609.1">
    <property type="nucleotide sequence ID" value="XM_017921120.1"/>
</dbReference>
<feature type="signal peptide" evidence="2">
    <location>
        <begin position="1"/>
        <end position="16"/>
    </location>
</feature>
<protein>
    <submittedName>
        <fullName evidence="4">Uncharacterized protein LOC108562711 isoform X1</fullName>
    </submittedName>
</protein>
<dbReference type="Proteomes" id="UP000695000">
    <property type="component" value="Unplaced"/>
</dbReference>
<dbReference type="GeneID" id="108562711"/>
<reference evidence="4" key="1">
    <citation type="submission" date="2025-08" db="UniProtKB">
        <authorList>
            <consortium name="RefSeq"/>
        </authorList>
    </citation>
    <scope>IDENTIFICATION</scope>
    <source>
        <tissue evidence="4">Whole Larva</tissue>
    </source>
</reference>
<evidence type="ECO:0000256" key="1">
    <source>
        <dbReference type="SAM" id="MobiDB-lite"/>
    </source>
</evidence>
<organism evidence="3 4">
    <name type="scientific">Nicrophorus vespilloides</name>
    <name type="common">Boreal carrion beetle</name>
    <dbReference type="NCBI Taxonomy" id="110193"/>
    <lineage>
        <taxon>Eukaryota</taxon>
        <taxon>Metazoa</taxon>
        <taxon>Ecdysozoa</taxon>
        <taxon>Arthropoda</taxon>
        <taxon>Hexapoda</taxon>
        <taxon>Insecta</taxon>
        <taxon>Pterygota</taxon>
        <taxon>Neoptera</taxon>
        <taxon>Endopterygota</taxon>
        <taxon>Coleoptera</taxon>
        <taxon>Polyphaga</taxon>
        <taxon>Staphyliniformia</taxon>
        <taxon>Silphidae</taxon>
        <taxon>Nicrophorinae</taxon>
        <taxon>Nicrophorus</taxon>
    </lineage>
</organism>
<sequence>MQLLAIMLLVICGCSSFPANDEQKLETDIRSLLDLYLNDEVANDISSSMEGMQSDQPTAPSLPTENILADDPITEEPEYLQKRHRENTDDERARDQWRDHLMFSILKGLGRINSTVPENVNLEKINIKKMIHNFENNTVRQTDDSSVTEKIRSFYPSCNVPNNTDADMWKKNNEMNLFFDLNNLEGSIASLSIRLYRATPHNGTGPVEKNCENRTGEEEKLFRVSVFYYTKTLRKTRVKRRLCDSVVISEQFNWVELNLQSAIKAWSKGKNAGLAVVVDDQEGGLLCPEKIFKGPACTVGSSTPKPIPTVLLDPTRALEQFGLNRVDGGDATPSSALSSPLLPTLDVCTLDSPDIDKEKLGQRGCSLKRLHGDPQKRVGRMAHESLTMPSERHIRHQKQHLTDRRRPVEILNDPRSHIIKHQVVLTSDQLQNFNQDNFNLTKINR</sequence>
<evidence type="ECO:0000256" key="2">
    <source>
        <dbReference type="SAM" id="SignalP"/>
    </source>
</evidence>
<evidence type="ECO:0000313" key="3">
    <source>
        <dbReference type="Proteomes" id="UP000695000"/>
    </source>
</evidence>
<feature type="chain" id="PRO_5045554032" evidence="2">
    <location>
        <begin position="17"/>
        <end position="445"/>
    </location>
</feature>
<accession>A0ABM1MPV9</accession>
<keyword evidence="2" id="KW-0732">Signal</keyword>
<feature type="compositionally biased region" description="Polar residues" evidence="1">
    <location>
        <begin position="48"/>
        <end position="64"/>
    </location>
</feature>